<evidence type="ECO:0000256" key="4">
    <source>
        <dbReference type="ARBA" id="ARBA00022741"/>
    </source>
</evidence>
<evidence type="ECO:0000313" key="10">
    <source>
        <dbReference type="Proteomes" id="UP000249204"/>
    </source>
</evidence>
<dbReference type="EC" id="2.7.11.1" evidence="2"/>
<keyword evidence="5" id="KW-0418">Kinase</keyword>
<protein>
    <recommendedName>
        <fullName evidence="2">non-specific serine/threonine protein kinase</fullName>
        <ecNumber evidence="2">2.7.11.1</ecNumber>
    </recommendedName>
</protein>
<keyword evidence="6 7" id="KW-0067">ATP-binding</keyword>
<accession>A0A2W6NFC5</accession>
<evidence type="ECO:0000256" key="7">
    <source>
        <dbReference type="PROSITE-ProRule" id="PRU10141"/>
    </source>
</evidence>
<dbReference type="PANTHER" id="PTHR43671">
    <property type="entry name" value="SERINE/THREONINE-PROTEIN KINASE NEK"/>
    <property type="match status" value="1"/>
</dbReference>
<evidence type="ECO:0000313" key="9">
    <source>
        <dbReference type="EMBL" id="PZT54345.1"/>
    </source>
</evidence>
<dbReference type="CDD" id="cd14014">
    <property type="entry name" value="STKc_PknB_like"/>
    <property type="match status" value="1"/>
</dbReference>
<dbReference type="PROSITE" id="PS50011">
    <property type="entry name" value="PROTEIN_KINASE_DOM"/>
    <property type="match status" value="1"/>
</dbReference>
<dbReference type="RefSeq" id="WP_111271501.1">
    <property type="nucleotide sequence ID" value="NZ_QKWW01000048.1"/>
</dbReference>
<dbReference type="PANTHER" id="PTHR43671:SF13">
    <property type="entry name" value="SERINE_THREONINE-PROTEIN KINASE NEK2"/>
    <property type="match status" value="1"/>
</dbReference>
<dbReference type="SUPFAM" id="SSF56112">
    <property type="entry name" value="Protein kinase-like (PK-like)"/>
    <property type="match status" value="1"/>
</dbReference>
<dbReference type="InterPro" id="IPR050660">
    <property type="entry name" value="NEK_Ser/Thr_kinase"/>
</dbReference>
<name>A0A2W6NFC5_9BACL</name>
<evidence type="ECO:0000256" key="5">
    <source>
        <dbReference type="ARBA" id="ARBA00022777"/>
    </source>
</evidence>
<dbReference type="GO" id="GO:0005524">
    <property type="term" value="F:ATP binding"/>
    <property type="evidence" value="ECO:0007669"/>
    <property type="project" value="UniProtKB-UniRule"/>
</dbReference>
<dbReference type="InterPro" id="IPR000719">
    <property type="entry name" value="Prot_kinase_dom"/>
</dbReference>
<dbReference type="Pfam" id="PF00069">
    <property type="entry name" value="Pkinase"/>
    <property type="match status" value="1"/>
</dbReference>
<dbReference type="InterPro" id="IPR011009">
    <property type="entry name" value="Kinase-like_dom_sf"/>
</dbReference>
<organism evidence="9 10">
    <name type="scientific">Paenibacillus silvae</name>
    <dbReference type="NCBI Taxonomy" id="1325358"/>
    <lineage>
        <taxon>Bacteria</taxon>
        <taxon>Bacillati</taxon>
        <taxon>Bacillota</taxon>
        <taxon>Bacilli</taxon>
        <taxon>Bacillales</taxon>
        <taxon>Paenibacillaceae</taxon>
        <taxon>Paenibacillus</taxon>
    </lineage>
</organism>
<feature type="binding site" evidence="7">
    <location>
        <position position="45"/>
    </location>
    <ligand>
        <name>ATP</name>
        <dbReference type="ChEBI" id="CHEBI:30616"/>
    </ligand>
</feature>
<feature type="domain" description="Protein kinase" evidence="8">
    <location>
        <begin position="16"/>
        <end position="282"/>
    </location>
</feature>
<dbReference type="Proteomes" id="UP000249204">
    <property type="component" value="Unassembled WGS sequence"/>
</dbReference>
<dbReference type="Gene3D" id="1.10.510.10">
    <property type="entry name" value="Transferase(Phosphotransferase) domain 1"/>
    <property type="match status" value="1"/>
</dbReference>
<evidence type="ECO:0000259" key="8">
    <source>
        <dbReference type="PROSITE" id="PS50011"/>
    </source>
</evidence>
<evidence type="ECO:0000256" key="6">
    <source>
        <dbReference type="ARBA" id="ARBA00022840"/>
    </source>
</evidence>
<keyword evidence="3" id="KW-0808">Transferase</keyword>
<dbReference type="GO" id="GO:0004674">
    <property type="term" value="F:protein serine/threonine kinase activity"/>
    <property type="evidence" value="ECO:0007669"/>
    <property type="project" value="UniProtKB-EC"/>
</dbReference>
<proteinExistence type="inferred from homology"/>
<sequence length="517" mass="60019">MIAPGVTVYDGNNDAYEVVKMIGHGGFGFVYLIRKQSDGTQFALKTLPQGFPSQSAYDTFMNECRTAITISHQNVIKYVYIHDGHKYPDLPQYLIMEYANQGTLLSHLQAQTITGEFFSNEVLRELFSQLIEGMKHISLNLVHRDIKSDNVLIHDGVLKIADFGLAKIATENTRQITFKGIGHVKYMAPERWVQDKNTIQNDIYSMGILFYELATLQHPYTVKNESDQSSWQEAHTFQNAKPIKQINSNLTNGLVQVINKMLEKNVNQRYKNWDEIEKDLSVDNMPSTPISGMIENLVNAKVAKDESAKTQRLLREQEENERLAHIKRINYQFKQSIYDPLQEFIELFNTKYTANPKITLEPFNNLQRDNFVVKMHLPSHQRIEIKLKVLYDKDFMKERTDRFDRFDQRKFKVLERPKLNNQLILAWGYFDIVATHGFNLLLVEEEDNIYGRWYLMKNKISALYQKPKNVQEPFAIEFDGLEQAINHLGVFGSKFESEVLAGDKFIEVVNEILVQNI</sequence>
<evidence type="ECO:0000256" key="1">
    <source>
        <dbReference type="ARBA" id="ARBA00010886"/>
    </source>
</evidence>
<evidence type="ECO:0000256" key="2">
    <source>
        <dbReference type="ARBA" id="ARBA00012513"/>
    </source>
</evidence>
<dbReference type="EMBL" id="QKWW01000048">
    <property type="protein sequence ID" value="PZT54345.1"/>
    <property type="molecule type" value="Genomic_DNA"/>
</dbReference>
<gene>
    <name evidence="9" type="ORF">DN757_17605</name>
</gene>
<dbReference type="SMART" id="SM00220">
    <property type="entry name" value="S_TKc"/>
    <property type="match status" value="1"/>
</dbReference>
<keyword evidence="4 7" id="KW-0547">Nucleotide-binding</keyword>
<dbReference type="PROSITE" id="PS00108">
    <property type="entry name" value="PROTEIN_KINASE_ST"/>
    <property type="match status" value="1"/>
</dbReference>
<dbReference type="AlphaFoldDB" id="A0A2W6NFC5"/>
<dbReference type="InterPro" id="IPR008271">
    <property type="entry name" value="Ser/Thr_kinase_AS"/>
</dbReference>
<dbReference type="PROSITE" id="PS00107">
    <property type="entry name" value="PROTEIN_KINASE_ATP"/>
    <property type="match status" value="1"/>
</dbReference>
<evidence type="ECO:0000256" key="3">
    <source>
        <dbReference type="ARBA" id="ARBA00022679"/>
    </source>
</evidence>
<comment type="similarity">
    <text evidence="1">Belongs to the protein kinase superfamily. NEK Ser/Thr protein kinase family. NIMA subfamily.</text>
</comment>
<reference evidence="9 10" key="1">
    <citation type="submission" date="2018-06" db="EMBL/GenBank/DDBJ databases">
        <title>Isolation of heavy metals resistant Paenibacillus silvae NC2 from Gold-Copper mine in ZiJin, China.</title>
        <authorList>
            <person name="Xu J."/>
            <person name="Mazhar H.S."/>
            <person name="Rensing C."/>
        </authorList>
    </citation>
    <scope>NUCLEOTIDE SEQUENCE [LARGE SCALE GENOMIC DNA]</scope>
    <source>
        <strain evidence="9 10">NC2</strain>
    </source>
</reference>
<dbReference type="InterPro" id="IPR017441">
    <property type="entry name" value="Protein_kinase_ATP_BS"/>
</dbReference>
<comment type="caution">
    <text evidence="9">The sequence shown here is derived from an EMBL/GenBank/DDBJ whole genome shotgun (WGS) entry which is preliminary data.</text>
</comment>